<keyword evidence="7" id="KW-0175">Coiled coil</keyword>
<proteinExistence type="inferred from homology"/>
<dbReference type="NCBIfam" id="NF045973">
    <property type="entry name" value="conju_CD1115"/>
    <property type="match status" value="1"/>
</dbReference>
<dbReference type="PANTHER" id="PTHR37937:SF1">
    <property type="entry name" value="CONJUGATIVE TRANSFER: DNA TRANSPORT"/>
    <property type="match status" value="1"/>
</dbReference>
<evidence type="ECO:0000256" key="3">
    <source>
        <dbReference type="ARBA" id="ARBA00022475"/>
    </source>
</evidence>
<dbReference type="Gene3D" id="3.40.50.300">
    <property type="entry name" value="P-loop containing nucleotide triphosphate hydrolases"/>
    <property type="match status" value="2"/>
</dbReference>
<evidence type="ECO:0000256" key="2">
    <source>
        <dbReference type="ARBA" id="ARBA00008806"/>
    </source>
</evidence>
<sequence length="711" mass="80699">MESVFDKLRGNNEEGGKVSQGISDFFYDVKEHKGTYRSILITSPIAGILLSGWFCQLVLKLFGKQDQIYIAQIFVAWLNTPGIILAALITFFFMMGGYRFHKITKKDYYVDREGKFLVSKQGLHGTAHWQTEKERDVCFNRSKNINNLLGDILGMDDEGRLYTLKDDLVGINRNKCVFGTPGSGKSAAIIENDILQCIRREESAIITDSKGDLYRRLSQKARDAGYVVRVLNLKSNELRNSDAFHLLKYLENGDTSVAEMLANCIIENTGDGHMDYWAQNELNGYKALLLYISTNEALKKAGRNTLAEMYNICTQNTPQQLATMFNGLPKTHPARQAFNIFANCAPDVQGQILNGMGIKLSFLTDFCAQQIVSHDEIDLILPMKQKCMYFVVIPDTNKTYNVIANLFFNMMLIKQCEYSDSLTTRQKENQLFVNYILDEFKATGAINNFDGTITTVRSRKIGITTVLQTLGQLKDMYPGEAYNTILGSMTVKILLRAGDEDTGRYFNIACGKQTRLNKAARYSDNLGETIHTHNSETITEGLIGADLLTIDETQKLDANKLIVCILGFEPVKLNKYLSKYNPYMEGCEDHERVPGRHKPLWRKRLEDAEKEKAETRKKFREASEVNKEETIEAVAVESENGIEYVNPQTGEAISMDASYETEDYSDQAFEYEPDAYNEQEEAPKERSLKRRDKFTRVNGNKELEKVLEKLG</sequence>
<evidence type="ECO:0000256" key="7">
    <source>
        <dbReference type="SAM" id="Coils"/>
    </source>
</evidence>
<evidence type="ECO:0000256" key="8">
    <source>
        <dbReference type="SAM" id="MobiDB-lite"/>
    </source>
</evidence>
<dbReference type="CDD" id="cd01127">
    <property type="entry name" value="TrwB_TraG_TraD_VirD4"/>
    <property type="match status" value="1"/>
</dbReference>
<feature type="transmembrane region" description="Helical" evidence="9">
    <location>
        <begin position="39"/>
        <end position="62"/>
    </location>
</feature>
<dbReference type="RefSeq" id="WP_013283027.1">
    <property type="nucleotide sequence ID" value="NC_014390.1"/>
</dbReference>
<evidence type="ECO:0000256" key="1">
    <source>
        <dbReference type="ARBA" id="ARBA00004651"/>
    </source>
</evidence>
<dbReference type="HOGENOM" id="CLU_388159_0_0_9"/>
<feature type="coiled-coil region" evidence="7">
    <location>
        <begin position="598"/>
        <end position="625"/>
    </location>
</feature>
<evidence type="ECO:0000256" key="6">
    <source>
        <dbReference type="ARBA" id="ARBA00023136"/>
    </source>
</evidence>
<dbReference type="GO" id="GO:0005886">
    <property type="term" value="C:plasma membrane"/>
    <property type="evidence" value="ECO:0007669"/>
    <property type="project" value="UniProtKB-SubCell"/>
</dbReference>
<feature type="transmembrane region" description="Helical" evidence="9">
    <location>
        <begin position="68"/>
        <end position="96"/>
    </location>
</feature>
<comment type="similarity">
    <text evidence="2">Belongs to the VirD4/TraG family.</text>
</comment>
<keyword evidence="4 9" id="KW-0812">Transmembrane</keyword>
<protein>
    <submittedName>
        <fullName evidence="10">TraG protein</fullName>
    </submittedName>
</protein>
<dbReference type="SUPFAM" id="SSF52540">
    <property type="entry name" value="P-loop containing nucleoside triphosphate hydrolases"/>
    <property type="match status" value="1"/>
</dbReference>
<keyword evidence="11" id="KW-1185">Reference proteome</keyword>
<keyword evidence="3" id="KW-1003">Cell membrane</keyword>
<dbReference type="KEGG" id="bpb:bpr_IV014"/>
<dbReference type="InterPro" id="IPR051539">
    <property type="entry name" value="T4SS-coupling_protein"/>
</dbReference>
<dbReference type="EMBL" id="CP001813">
    <property type="protein sequence ID" value="ADL36379.1"/>
    <property type="molecule type" value="Genomic_DNA"/>
</dbReference>
<evidence type="ECO:0000256" key="4">
    <source>
        <dbReference type="ARBA" id="ARBA00022692"/>
    </source>
</evidence>
<evidence type="ECO:0000256" key="9">
    <source>
        <dbReference type="SAM" id="Phobius"/>
    </source>
</evidence>
<dbReference type="Pfam" id="PF02534">
    <property type="entry name" value="T4SS-DNA_transf"/>
    <property type="match status" value="1"/>
</dbReference>
<dbReference type="Proteomes" id="UP000001299">
    <property type="component" value="Plasmid pCY186"/>
</dbReference>
<gene>
    <name evidence="10" type="ordered locus">bpr_IV014</name>
</gene>
<organism evidence="10 11">
    <name type="scientific">Butyrivibrio proteoclasticus (strain ATCC 51982 / DSM 14932 / B316)</name>
    <name type="common">Clostridium proteoclasticum</name>
    <dbReference type="NCBI Taxonomy" id="515622"/>
    <lineage>
        <taxon>Bacteria</taxon>
        <taxon>Bacillati</taxon>
        <taxon>Bacillota</taxon>
        <taxon>Clostridia</taxon>
        <taxon>Lachnospirales</taxon>
        <taxon>Lachnospiraceae</taxon>
        <taxon>Butyrivibrio</taxon>
    </lineage>
</organism>
<feature type="region of interest" description="Disordered" evidence="8">
    <location>
        <begin position="674"/>
        <end position="693"/>
    </location>
</feature>
<evidence type="ECO:0000313" key="10">
    <source>
        <dbReference type="EMBL" id="ADL36379.1"/>
    </source>
</evidence>
<dbReference type="AlphaFoldDB" id="E0S4P7"/>
<dbReference type="eggNOG" id="COG3505">
    <property type="taxonomic scope" value="Bacteria"/>
</dbReference>
<accession>E0S4P7</accession>
<comment type="subcellular location">
    <subcellularLocation>
        <location evidence="1">Cell membrane</location>
        <topology evidence="1">Multi-pass membrane protein</topology>
    </subcellularLocation>
</comment>
<keyword evidence="10" id="KW-0614">Plasmid</keyword>
<reference evidence="10 11" key="1">
    <citation type="journal article" date="2010" name="PLoS ONE">
        <title>The glycobiome of the rumen bacterium Butyrivibrio proteoclasticus B316(T) highlights adaptation to a polysaccharide-rich environment.</title>
        <authorList>
            <person name="Kelly W.J."/>
            <person name="Leahy S.C."/>
            <person name="Altermann E."/>
            <person name="Yeoman C.J."/>
            <person name="Dunne J.C."/>
            <person name="Kong Z."/>
            <person name="Pacheco D.M."/>
            <person name="Li D."/>
            <person name="Noel S.J."/>
            <person name="Moon C.D."/>
            <person name="Cookson A.L."/>
            <person name="Attwood G.T."/>
        </authorList>
    </citation>
    <scope>NUCLEOTIDE SEQUENCE [LARGE SCALE GENOMIC DNA]</scope>
    <source>
        <strain evidence="11">ATCC 51982 / DSM 14932 / B316</strain>
        <plasmid evidence="11">Plasmid pCY186</plasmid>
    </source>
</reference>
<name>E0S4P7_BUTPB</name>
<evidence type="ECO:0000256" key="5">
    <source>
        <dbReference type="ARBA" id="ARBA00022989"/>
    </source>
</evidence>
<dbReference type="PANTHER" id="PTHR37937">
    <property type="entry name" value="CONJUGATIVE TRANSFER: DNA TRANSPORT"/>
    <property type="match status" value="1"/>
</dbReference>
<geneLocation type="plasmid" evidence="10 11">
    <name>pCY186</name>
</geneLocation>
<dbReference type="InterPro" id="IPR003688">
    <property type="entry name" value="TraG/VirD4"/>
</dbReference>
<keyword evidence="6 9" id="KW-0472">Membrane</keyword>
<evidence type="ECO:0000313" key="11">
    <source>
        <dbReference type="Proteomes" id="UP000001299"/>
    </source>
</evidence>
<keyword evidence="5 9" id="KW-1133">Transmembrane helix</keyword>
<dbReference type="InterPro" id="IPR027417">
    <property type="entry name" value="P-loop_NTPase"/>
</dbReference>